<dbReference type="InterPro" id="IPR046947">
    <property type="entry name" value="LytR-like"/>
</dbReference>
<dbReference type="PANTHER" id="PTHR37299">
    <property type="entry name" value="TRANSCRIPTIONAL REGULATOR-RELATED"/>
    <property type="match status" value="1"/>
</dbReference>
<dbReference type="STRING" id="626937.HMPREF3293_01582"/>
<dbReference type="Proteomes" id="UP000070366">
    <property type="component" value="Unassembled WGS sequence"/>
</dbReference>
<dbReference type="PROSITE" id="PS50110">
    <property type="entry name" value="RESPONSE_REGULATORY"/>
    <property type="match status" value="1"/>
</dbReference>
<dbReference type="SUPFAM" id="SSF52172">
    <property type="entry name" value="CheY-like"/>
    <property type="match status" value="1"/>
</dbReference>
<feature type="domain" description="Response regulatory" evidence="4">
    <location>
        <begin position="2"/>
        <end position="124"/>
    </location>
</feature>
<protein>
    <recommendedName>
        <fullName evidence="1">Stage 0 sporulation protein A homolog</fullName>
    </recommendedName>
</protein>
<evidence type="ECO:0000259" key="4">
    <source>
        <dbReference type="PROSITE" id="PS50110"/>
    </source>
</evidence>
<evidence type="ECO:0000256" key="2">
    <source>
        <dbReference type="ARBA" id="ARBA00024867"/>
    </source>
</evidence>
<comment type="caution">
    <text evidence="6">The sequence shown here is derived from an EMBL/GenBank/DDBJ whole genome shotgun (WGS) entry which is preliminary data.</text>
</comment>
<dbReference type="InterPro" id="IPR007492">
    <property type="entry name" value="LytTR_DNA-bd_dom"/>
</dbReference>
<evidence type="ECO:0000313" key="7">
    <source>
        <dbReference type="Proteomes" id="UP000070366"/>
    </source>
</evidence>
<keyword evidence="3" id="KW-0597">Phosphoprotein</keyword>
<sequence length="237" mass="27045">MNIALCDDCRENILLYTDLLSSICGKHRIELKIDPYLSGKELLFELEDPQRQPDLIYLDIDMPGMDGIETANRLRAGGIESEIIFLTSSRTASVILRAFDVDAFHYVVKDDTPRERFEQIFLRAHEKCGKKKRETLIFSCAGESRKVFVRDIHYFEAQGHCINVYYRDLSFGFYSTFGKIENMLASQGFIRTHRSYIVAVEKIAQFNAGLKQIVLLNGALVPVGRAYMKAVRAVCTL</sequence>
<dbReference type="Pfam" id="PF04397">
    <property type="entry name" value="LytTR"/>
    <property type="match status" value="1"/>
</dbReference>
<gene>
    <name evidence="6" type="ORF">HMPREF3293_01582</name>
</gene>
<name>A0A136Q3V9_9FIRM</name>
<evidence type="ECO:0000256" key="1">
    <source>
        <dbReference type="ARBA" id="ARBA00018672"/>
    </source>
</evidence>
<dbReference type="GO" id="GO:0000156">
    <property type="term" value="F:phosphorelay response regulator activity"/>
    <property type="evidence" value="ECO:0007669"/>
    <property type="project" value="InterPro"/>
</dbReference>
<dbReference type="GO" id="GO:0003677">
    <property type="term" value="F:DNA binding"/>
    <property type="evidence" value="ECO:0007669"/>
    <property type="project" value="UniProtKB-KW"/>
</dbReference>
<dbReference type="SMART" id="SM00448">
    <property type="entry name" value="REC"/>
    <property type="match status" value="1"/>
</dbReference>
<evidence type="ECO:0000313" key="6">
    <source>
        <dbReference type="EMBL" id="KXK65370.1"/>
    </source>
</evidence>
<reference evidence="6 7" key="1">
    <citation type="submission" date="2016-02" db="EMBL/GenBank/DDBJ databases">
        <authorList>
            <person name="Wen L."/>
            <person name="He K."/>
            <person name="Yang H."/>
        </authorList>
    </citation>
    <scope>NUCLEOTIDE SEQUENCE [LARGE SCALE GENOMIC DNA]</scope>
    <source>
        <strain evidence="6 7">DSM 22607</strain>
    </source>
</reference>
<keyword evidence="7" id="KW-1185">Reference proteome</keyword>
<dbReference type="InterPro" id="IPR001789">
    <property type="entry name" value="Sig_transdc_resp-reg_receiver"/>
</dbReference>
<dbReference type="SMART" id="SM00850">
    <property type="entry name" value="LytTR"/>
    <property type="match status" value="1"/>
</dbReference>
<accession>A0A136Q3V9</accession>
<dbReference type="RefSeq" id="WP_066519596.1">
    <property type="nucleotide sequence ID" value="NZ_CABMOF010000002.1"/>
</dbReference>
<evidence type="ECO:0000256" key="3">
    <source>
        <dbReference type="PROSITE-ProRule" id="PRU00169"/>
    </source>
</evidence>
<dbReference type="EMBL" id="LSZW01000061">
    <property type="protein sequence ID" value="KXK65370.1"/>
    <property type="molecule type" value="Genomic_DNA"/>
</dbReference>
<keyword evidence="6" id="KW-0238">DNA-binding</keyword>
<dbReference type="InterPro" id="IPR011006">
    <property type="entry name" value="CheY-like_superfamily"/>
</dbReference>
<organism evidence="6 7">
    <name type="scientific">Christensenella minuta</name>
    <dbReference type="NCBI Taxonomy" id="626937"/>
    <lineage>
        <taxon>Bacteria</taxon>
        <taxon>Bacillati</taxon>
        <taxon>Bacillota</taxon>
        <taxon>Clostridia</taxon>
        <taxon>Christensenellales</taxon>
        <taxon>Christensenellaceae</taxon>
        <taxon>Christensenella</taxon>
    </lineage>
</organism>
<dbReference type="PROSITE" id="PS50930">
    <property type="entry name" value="HTH_LYTTR"/>
    <property type="match status" value="1"/>
</dbReference>
<feature type="modified residue" description="4-aspartylphosphate" evidence="3">
    <location>
        <position position="59"/>
    </location>
</feature>
<evidence type="ECO:0000259" key="5">
    <source>
        <dbReference type="PROSITE" id="PS50930"/>
    </source>
</evidence>
<proteinExistence type="predicted"/>
<feature type="domain" description="HTH LytTR-type" evidence="5">
    <location>
        <begin position="150"/>
        <end position="237"/>
    </location>
</feature>
<dbReference type="AlphaFoldDB" id="A0A136Q3V9"/>
<dbReference type="Pfam" id="PF00072">
    <property type="entry name" value="Response_reg"/>
    <property type="match status" value="1"/>
</dbReference>
<comment type="function">
    <text evidence="2">May play the central regulatory role in sporulation. It may be an element of the effector pathway responsible for the activation of sporulation genes in response to nutritional stress. Spo0A may act in concert with spo0H (a sigma factor) to control the expression of some genes that are critical to the sporulation process.</text>
</comment>
<dbReference type="Gene3D" id="2.40.50.1020">
    <property type="entry name" value="LytTr DNA-binding domain"/>
    <property type="match status" value="1"/>
</dbReference>
<dbReference type="PANTHER" id="PTHR37299:SF1">
    <property type="entry name" value="STAGE 0 SPORULATION PROTEIN A HOMOLOG"/>
    <property type="match status" value="1"/>
</dbReference>
<dbReference type="Gene3D" id="3.40.50.2300">
    <property type="match status" value="1"/>
</dbReference>